<dbReference type="Proteomes" id="UP000655016">
    <property type="component" value="Unassembled WGS sequence"/>
</dbReference>
<name>A0ABQ1TQA4_9FLAO</name>
<dbReference type="Pfam" id="PF13420">
    <property type="entry name" value="Acetyltransf_4"/>
    <property type="match status" value="1"/>
</dbReference>
<dbReference type="EMBL" id="BMKP01000001">
    <property type="protein sequence ID" value="GGF01239.1"/>
    <property type="molecule type" value="Genomic_DNA"/>
</dbReference>
<evidence type="ECO:0000313" key="2">
    <source>
        <dbReference type="Proteomes" id="UP000655016"/>
    </source>
</evidence>
<evidence type="ECO:0000313" key="1">
    <source>
        <dbReference type="EMBL" id="GGF01239.1"/>
    </source>
</evidence>
<gene>
    <name evidence="1" type="ORF">GCM10011518_08350</name>
</gene>
<dbReference type="Gene3D" id="3.40.630.30">
    <property type="match status" value="1"/>
</dbReference>
<dbReference type="SUPFAM" id="SSF55729">
    <property type="entry name" value="Acyl-CoA N-acyltransferases (Nat)"/>
    <property type="match status" value="1"/>
</dbReference>
<dbReference type="InterPro" id="IPR016181">
    <property type="entry name" value="Acyl_CoA_acyltransferase"/>
</dbReference>
<proteinExistence type="predicted"/>
<organism evidence="1 2">
    <name type="scientific">Flavobacterium limi</name>
    <dbReference type="NCBI Taxonomy" id="2045105"/>
    <lineage>
        <taxon>Bacteria</taxon>
        <taxon>Pseudomonadati</taxon>
        <taxon>Bacteroidota</taxon>
        <taxon>Flavobacteriia</taxon>
        <taxon>Flavobacteriales</taxon>
        <taxon>Flavobacteriaceae</taxon>
        <taxon>Flavobacterium</taxon>
    </lineage>
</organism>
<dbReference type="RefSeq" id="WP_163391678.1">
    <property type="nucleotide sequence ID" value="NZ_BMKP01000001.1"/>
</dbReference>
<protein>
    <recommendedName>
        <fullName evidence="3">Protein N-acetyltransferase, RimJ/RimL family</fullName>
    </recommendedName>
</protein>
<sequence>MIIRYKNIELESIKHHHIEQIRNWRNLETIQNKMIYREHITSDEQEKWFEDVVSKNKLFFICKIEHKPIGLIYSDNIDWQQKISYNSGIFLIDSTIYGTGYPILISLLFTTCGFNFNLRENIVRVLNNNDNAINFNKSIGYVLKEEHPVYSIYSLKKNDFFNAFSKFPKALKITDTIEFHFEKTETDHFIQTILKEENIDLGADFKIISHY</sequence>
<evidence type="ECO:0008006" key="3">
    <source>
        <dbReference type="Google" id="ProtNLM"/>
    </source>
</evidence>
<accession>A0ABQ1TQA4</accession>
<comment type="caution">
    <text evidence="1">The sequence shown here is derived from an EMBL/GenBank/DDBJ whole genome shotgun (WGS) entry which is preliminary data.</text>
</comment>
<reference evidence="2" key="1">
    <citation type="journal article" date="2019" name="Int. J. Syst. Evol. Microbiol.">
        <title>The Global Catalogue of Microorganisms (GCM) 10K type strain sequencing project: providing services to taxonomists for standard genome sequencing and annotation.</title>
        <authorList>
            <consortium name="The Broad Institute Genomics Platform"/>
            <consortium name="The Broad Institute Genome Sequencing Center for Infectious Disease"/>
            <person name="Wu L."/>
            <person name="Ma J."/>
        </authorList>
    </citation>
    <scope>NUCLEOTIDE SEQUENCE [LARGE SCALE GENOMIC DNA]</scope>
    <source>
        <strain evidence="2">CGMCC 1.16060</strain>
    </source>
</reference>
<keyword evidence="2" id="KW-1185">Reference proteome</keyword>